<comment type="caution">
    <text evidence="1">The sequence shown here is derived from an EMBL/GenBank/DDBJ whole genome shotgun (WGS) entry which is preliminary data.</text>
</comment>
<name>J9A5P5_9PROT</name>
<proteinExistence type="predicted"/>
<dbReference type="AlphaFoldDB" id="J9A5P5"/>
<reference evidence="1 2" key="1">
    <citation type="journal article" date="2012" name="J. Bacteriol.">
        <title>Genome Sequence of Strain IMCC14465, Isolated from the East Sea, Belonging to the PS1 Clade of Alphaproteobacteria.</title>
        <authorList>
            <person name="Yang S.J."/>
            <person name="Kang I."/>
            <person name="Cho J.C."/>
        </authorList>
    </citation>
    <scope>NUCLEOTIDE SEQUENCE [LARGE SCALE GENOMIC DNA]</scope>
    <source>
        <strain evidence="1 2">IMCC14465</strain>
    </source>
</reference>
<gene>
    <name evidence="1" type="ORF">IMCC14465_00840</name>
</gene>
<protein>
    <submittedName>
        <fullName evidence="1">Uncharacterized protein</fullName>
    </submittedName>
</protein>
<dbReference type="EMBL" id="ALYF01000002">
    <property type="protein sequence ID" value="EJW21690.1"/>
    <property type="molecule type" value="Genomic_DNA"/>
</dbReference>
<dbReference type="Proteomes" id="UP000004836">
    <property type="component" value="Unassembled WGS sequence"/>
</dbReference>
<evidence type="ECO:0000313" key="2">
    <source>
        <dbReference type="Proteomes" id="UP000004836"/>
    </source>
</evidence>
<organism evidence="1 2">
    <name type="scientific">alpha proteobacterium IMCC14465</name>
    <dbReference type="NCBI Taxonomy" id="1220535"/>
    <lineage>
        <taxon>Bacteria</taxon>
        <taxon>Pseudomonadati</taxon>
        <taxon>Pseudomonadota</taxon>
        <taxon>Alphaproteobacteria</taxon>
        <taxon>PS1 clade</taxon>
    </lineage>
</organism>
<accession>J9A5P5</accession>
<sequence>MGEAMHHDIGVRWIKLREAQALLEENENEFEWMVNHKDFPPIADIDGDYYVQFEHVAEFRSLELRVPNETGFSSEDKND</sequence>
<evidence type="ECO:0000313" key="1">
    <source>
        <dbReference type="EMBL" id="EJW21690.1"/>
    </source>
</evidence>
<keyword evidence="2" id="KW-1185">Reference proteome</keyword>